<reference evidence="1 2" key="1">
    <citation type="submission" date="2018-03" db="EMBL/GenBank/DDBJ databases">
        <title>Genome sequence of Clostridium vincentii DSM 10228.</title>
        <authorList>
            <person name="Poehlein A."/>
            <person name="Daniel R."/>
        </authorList>
    </citation>
    <scope>NUCLEOTIDE SEQUENCE [LARGE SCALE GENOMIC DNA]</scope>
    <source>
        <strain evidence="1 2">DSM 10228</strain>
    </source>
</reference>
<name>A0A2T0BHK8_9CLOT</name>
<organism evidence="1 2">
    <name type="scientific">Clostridium vincentii</name>
    <dbReference type="NCBI Taxonomy" id="52704"/>
    <lineage>
        <taxon>Bacteria</taxon>
        <taxon>Bacillati</taxon>
        <taxon>Bacillota</taxon>
        <taxon>Clostridia</taxon>
        <taxon>Eubacteriales</taxon>
        <taxon>Clostridiaceae</taxon>
        <taxon>Clostridium</taxon>
    </lineage>
</organism>
<dbReference type="EMBL" id="PVXQ01000008">
    <property type="protein sequence ID" value="PRR83292.1"/>
    <property type="molecule type" value="Genomic_DNA"/>
</dbReference>
<comment type="caution">
    <text evidence="1">The sequence shown here is derived from an EMBL/GenBank/DDBJ whole genome shotgun (WGS) entry which is preliminary data.</text>
</comment>
<evidence type="ECO:0000313" key="1">
    <source>
        <dbReference type="EMBL" id="PRR83292.1"/>
    </source>
</evidence>
<proteinExistence type="predicted"/>
<sequence length="60" mass="7108">MPYSSEKIRRFLNIEEGTWSYIEKKKGKIADIQVLFNKIDKKNAFDEVKKMKKEGVSKKN</sequence>
<keyword evidence="2" id="KW-1185">Reference proteome</keyword>
<protein>
    <submittedName>
        <fullName evidence="1">Uncharacterized protein</fullName>
    </submittedName>
</protein>
<evidence type="ECO:0000313" key="2">
    <source>
        <dbReference type="Proteomes" id="UP000239471"/>
    </source>
</evidence>
<accession>A0A2T0BHK8</accession>
<gene>
    <name evidence="1" type="ORF">CLVI_10910</name>
</gene>
<dbReference type="AlphaFoldDB" id="A0A2T0BHK8"/>
<dbReference type="Proteomes" id="UP000239471">
    <property type="component" value="Unassembled WGS sequence"/>
</dbReference>